<dbReference type="Proteomes" id="UP000198606">
    <property type="component" value="Unassembled WGS sequence"/>
</dbReference>
<accession>A0A1G8IAW8</accession>
<proteinExistence type="predicted"/>
<gene>
    <name evidence="2" type="ORF">SAMN05216588_11216</name>
</gene>
<dbReference type="STRING" id="29435.SAMN05216588_11216"/>
<evidence type="ECO:0000256" key="1">
    <source>
        <dbReference type="SAM" id="SignalP"/>
    </source>
</evidence>
<protein>
    <submittedName>
        <fullName evidence="2">Uncharacterized protein</fullName>
    </submittedName>
</protein>
<organism evidence="2 3">
    <name type="scientific">Phytopseudomonas flavescens</name>
    <dbReference type="NCBI Taxonomy" id="29435"/>
    <lineage>
        <taxon>Bacteria</taxon>
        <taxon>Pseudomonadati</taxon>
        <taxon>Pseudomonadota</taxon>
        <taxon>Gammaproteobacteria</taxon>
        <taxon>Pseudomonadales</taxon>
        <taxon>Pseudomonadaceae</taxon>
        <taxon>Phytopseudomonas</taxon>
    </lineage>
</organism>
<name>A0A1G8IAW8_9GAMM</name>
<keyword evidence="1" id="KW-0732">Signal</keyword>
<feature type="signal peptide" evidence="1">
    <location>
        <begin position="1"/>
        <end position="20"/>
    </location>
</feature>
<reference evidence="2 3" key="1">
    <citation type="submission" date="2016-10" db="EMBL/GenBank/DDBJ databases">
        <authorList>
            <person name="de Groot N.N."/>
        </authorList>
    </citation>
    <scope>NUCLEOTIDE SEQUENCE [LARGE SCALE GENOMIC DNA]</scope>
    <source>
        <strain evidence="2 3">LMG 18387</strain>
    </source>
</reference>
<feature type="chain" id="PRO_5011609249" evidence="1">
    <location>
        <begin position="21"/>
        <end position="133"/>
    </location>
</feature>
<dbReference type="RefSeq" id="WP_084307250.1">
    <property type="nucleotide sequence ID" value="NZ_FNDG01000012.1"/>
</dbReference>
<sequence>MKTSLTAGLVALALVASAQACEVDTAAAARDPQFGNRVIPVRVAPGERCVIIDHLSAEGARTYRELWLRVEKMGPSKTRLGRLKRDYRLEGENPRLDRYVYVAGNQRGEDSLVFASFRDGQERRAVEYRISVE</sequence>
<dbReference type="EMBL" id="FNDG01000012">
    <property type="protein sequence ID" value="SDI15710.1"/>
    <property type="molecule type" value="Genomic_DNA"/>
</dbReference>
<evidence type="ECO:0000313" key="3">
    <source>
        <dbReference type="Proteomes" id="UP000198606"/>
    </source>
</evidence>
<dbReference type="PROSITE" id="PS51257">
    <property type="entry name" value="PROKAR_LIPOPROTEIN"/>
    <property type="match status" value="1"/>
</dbReference>
<evidence type="ECO:0000313" key="2">
    <source>
        <dbReference type="EMBL" id="SDI15710.1"/>
    </source>
</evidence>
<dbReference type="AlphaFoldDB" id="A0A1G8IAW8"/>